<comment type="caution">
    <text evidence="1">The sequence shown here is derived from an EMBL/GenBank/DDBJ whole genome shotgun (WGS) entry which is preliminary data.</text>
</comment>
<organism evidence="1 2">
    <name type="scientific">Sphingobacterium hungaricum</name>
    <dbReference type="NCBI Taxonomy" id="2082723"/>
    <lineage>
        <taxon>Bacteria</taxon>
        <taxon>Pseudomonadati</taxon>
        <taxon>Bacteroidota</taxon>
        <taxon>Sphingobacteriia</taxon>
        <taxon>Sphingobacteriales</taxon>
        <taxon>Sphingobacteriaceae</taxon>
        <taxon>Sphingobacterium</taxon>
    </lineage>
</organism>
<keyword evidence="2" id="KW-1185">Reference proteome</keyword>
<proteinExistence type="predicted"/>
<evidence type="ECO:0000313" key="2">
    <source>
        <dbReference type="Proteomes" id="UP000616201"/>
    </source>
</evidence>
<dbReference type="Proteomes" id="UP000616201">
    <property type="component" value="Unassembled WGS sequence"/>
</dbReference>
<dbReference type="RefSeq" id="WP_196936405.1">
    <property type="nucleotide sequence ID" value="NZ_MU158698.1"/>
</dbReference>
<gene>
    <name evidence="1" type="ORF">C4F49_11695</name>
</gene>
<evidence type="ECO:0000313" key="1">
    <source>
        <dbReference type="EMBL" id="MBE8714347.1"/>
    </source>
</evidence>
<dbReference type="EMBL" id="PRDK01000006">
    <property type="protein sequence ID" value="MBE8714347.1"/>
    <property type="molecule type" value="Genomic_DNA"/>
</dbReference>
<dbReference type="AlphaFoldDB" id="A0A928V0P7"/>
<protein>
    <submittedName>
        <fullName evidence="1">Uncharacterized protein</fullName>
    </submittedName>
</protein>
<reference evidence="1" key="1">
    <citation type="submission" date="2018-02" db="EMBL/GenBank/DDBJ databases">
        <authorList>
            <person name="Vasarhelyi B.M."/>
            <person name="Deshmukh S."/>
            <person name="Balint B."/>
            <person name="Kukolya J."/>
        </authorList>
    </citation>
    <scope>NUCLEOTIDE SEQUENCE</scope>
    <source>
        <strain evidence="1">KB22</strain>
    </source>
</reference>
<accession>A0A928V0P7</accession>
<sequence length="81" mass="9626">MKVKLLKKVRKEYHIHYFPKGTPVYDFGVYDIDFYHLAGKNWSSSDFDTTKNECIDRLLDILRAEYPNLGYHNRANSQLIN</sequence>
<name>A0A928V0P7_9SPHI</name>